<proteinExistence type="inferred from homology"/>
<comment type="similarity">
    <text evidence="2 12 13">Belongs to the TonB-dependent receptor family.</text>
</comment>
<evidence type="ECO:0000313" key="17">
    <source>
        <dbReference type="Proteomes" id="UP000270626"/>
    </source>
</evidence>
<dbReference type="Proteomes" id="UP000270626">
    <property type="component" value="Unassembled WGS sequence"/>
</dbReference>
<feature type="domain" description="Secretin/TonB short N-terminal" evidence="15">
    <location>
        <begin position="74"/>
        <end position="125"/>
    </location>
</feature>
<dbReference type="InterPro" id="IPR039426">
    <property type="entry name" value="TonB-dep_rcpt-like"/>
</dbReference>
<dbReference type="SUPFAM" id="SSF56935">
    <property type="entry name" value="Porins"/>
    <property type="match status" value="1"/>
</dbReference>
<dbReference type="InterPro" id="IPR037066">
    <property type="entry name" value="Plug_dom_sf"/>
</dbReference>
<dbReference type="CDD" id="cd01347">
    <property type="entry name" value="ligand_gated_channel"/>
    <property type="match status" value="1"/>
</dbReference>
<dbReference type="SMART" id="SM00965">
    <property type="entry name" value="STN"/>
    <property type="match status" value="1"/>
</dbReference>
<evidence type="ECO:0000256" key="11">
    <source>
        <dbReference type="ARBA" id="ARBA00023237"/>
    </source>
</evidence>
<dbReference type="InterPro" id="IPR000531">
    <property type="entry name" value="Beta-barrel_TonB"/>
</dbReference>
<comment type="subcellular location">
    <subcellularLocation>
        <location evidence="1 12">Cell outer membrane</location>
        <topology evidence="1 12">Multi-pass membrane protein</topology>
    </subcellularLocation>
</comment>
<dbReference type="Pfam" id="PF07660">
    <property type="entry name" value="STN"/>
    <property type="match status" value="1"/>
</dbReference>
<keyword evidence="5" id="KW-0406">Ion transport</keyword>
<dbReference type="Pfam" id="PF00593">
    <property type="entry name" value="TonB_dep_Rec_b-barrel"/>
    <property type="match status" value="1"/>
</dbReference>
<dbReference type="Gene3D" id="2.40.170.20">
    <property type="entry name" value="TonB-dependent receptor, beta-barrel domain"/>
    <property type="match status" value="1"/>
</dbReference>
<dbReference type="AlphaFoldDB" id="A0A495VJV4"/>
<evidence type="ECO:0000259" key="15">
    <source>
        <dbReference type="SMART" id="SM00965"/>
    </source>
</evidence>
<feature type="chain" id="PRO_5019777255" evidence="14">
    <location>
        <begin position="41"/>
        <end position="758"/>
    </location>
</feature>
<keyword evidence="9 12" id="KW-0472">Membrane</keyword>
<feature type="signal peptide" evidence="14">
    <location>
        <begin position="1"/>
        <end position="40"/>
    </location>
</feature>
<keyword evidence="11 12" id="KW-0998">Cell outer membrane</keyword>
<keyword evidence="3 12" id="KW-0813">Transport</keyword>
<evidence type="ECO:0000256" key="8">
    <source>
        <dbReference type="ARBA" id="ARBA00023077"/>
    </source>
</evidence>
<evidence type="ECO:0000256" key="3">
    <source>
        <dbReference type="ARBA" id="ARBA00022448"/>
    </source>
</evidence>
<evidence type="ECO:0000256" key="7">
    <source>
        <dbReference type="ARBA" id="ARBA00023004"/>
    </source>
</evidence>
<keyword evidence="17" id="KW-1185">Reference proteome</keyword>
<evidence type="ECO:0000256" key="14">
    <source>
        <dbReference type="SAM" id="SignalP"/>
    </source>
</evidence>
<gene>
    <name evidence="16" type="ORF">DFR40_3305</name>
</gene>
<evidence type="ECO:0000256" key="9">
    <source>
        <dbReference type="ARBA" id="ARBA00023136"/>
    </source>
</evidence>
<keyword evidence="4 12" id="KW-1134">Transmembrane beta strand</keyword>
<dbReference type="PROSITE" id="PS52016">
    <property type="entry name" value="TONB_DEPENDENT_REC_3"/>
    <property type="match status" value="1"/>
</dbReference>
<evidence type="ECO:0000256" key="6">
    <source>
        <dbReference type="ARBA" id="ARBA00022692"/>
    </source>
</evidence>
<dbReference type="PANTHER" id="PTHR30069">
    <property type="entry name" value="TONB-DEPENDENT OUTER MEMBRANE RECEPTOR"/>
    <property type="match status" value="1"/>
</dbReference>
<organism evidence="16 17">
    <name type="scientific">Azonexus fungiphilus</name>
    <dbReference type="NCBI Taxonomy" id="146940"/>
    <lineage>
        <taxon>Bacteria</taxon>
        <taxon>Pseudomonadati</taxon>
        <taxon>Pseudomonadota</taxon>
        <taxon>Betaproteobacteria</taxon>
        <taxon>Rhodocyclales</taxon>
        <taxon>Azonexaceae</taxon>
        <taxon>Azonexus</taxon>
    </lineage>
</organism>
<protein>
    <submittedName>
        <fullName evidence="16">Hemoglobin/transferrin/lactoferrin receptor protein</fullName>
    </submittedName>
</protein>
<dbReference type="InterPro" id="IPR012910">
    <property type="entry name" value="Plug_dom"/>
</dbReference>
<evidence type="ECO:0000256" key="12">
    <source>
        <dbReference type="PROSITE-ProRule" id="PRU01360"/>
    </source>
</evidence>
<keyword evidence="14" id="KW-0732">Signal</keyword>
<accession>A0A495VJV4</accession>
<sequence length="758" mass="83104">MLANPFKDSTMTQDHPCRRTLIGVAVALAVCAGLPPAALADAAASSAASARKKYDIGPGSLENALNRFGREAGILLAFPSELVSGLNSAGLRGTYTPQEGLDRLLDGSGLEGFRDAAGKYGLRRVVRAPTAAGETTLAPVRVTAGLAGSAATPGRVTARTLQRHAANDLEDIFAGQPEVAVGGGHGIAQKIFVRGIEDTLVSVSIDGTVQGNRAFHHAGRLQLEPELISRVEIMPGVVDATAGPGALGGAVRFITKDPEELLRQGERAGALVKAEYTSNAEGYKAHATVFGRLGEQWSAMASLTHQDQTDYRDGGGKRVYSTGAEQDSNFFKVVGKLTREQTLRLTYDRHQNEGMRNQRPQWVRSSWNKAYPMNSERQTWNAGYTWKSDNPLIDLAANVYQTRTDFEQDITDRWGLYLAQMESRGFDLRNTSSFANHRLTYGADYRKDKVNAGSRANPHEENGHGKVRGVFVQDRIQLAEPLHMDIGVRHDRYEVVDDSGKRLTASGYSPNIGFSYALTPELLLLAGHSRSLRGPGNMDAFKMSVATNAPGLKAEKARSNEVGFEYEAPRLRFGGKVYQTRIDNAIADPLGNPNRYENVGRLESRGFVLHTGYRLERVSMAVNFHRNLLRLNDDIPNGYANNGLGISQGNTVTASLDYALNDRLEMGWQGRFVRGIDDQRTSVGRVDKPGYGVHDVYARWRPTGRDDYTVTIGIRNLFDKDYLDHATTEDFQHIPGYEGVVGSREPGREFRIGLSARF</sequence>
<dbReference type="GO" id="GO:0044718">
    <property type="term" value="P:siderophore transmembrane transport"/>
    <property type="evidence" value="ECO:0007669"/>
    <property type="project" value="TreeGrafter"/>
</dbReference>
<keyword evidence="10 16" id="KW-0675">Receptor</keyword>
<comment type="caution">
    <text evidence="16">The sequence shown here is derived from an EMBL/GenBank/DDBJ whole genome shotgun (WGS) entry which is preliminary data.</text>
</comment>
<evidence type="ECO:0000256" key="13">
    <source>
        <dbReference type="RuleBase" id="RU003357"/>
    </source>
</evidence>
<evidence type="ECO:0000256" key="5">
    <source>
        <dbReference type="ARBA" id="ARBA00022496"/>
    </source>
</evidence>
<dbReference type="GO" id="GO:0015344">
    <property type="term" value="F:siderophore uptake transmembrane transporter activity"/>
    <property type="evidence" value="ECO:0007669"/>
    <property type="project" value="TreeGrafter"/>
</dbReference>
<evidence type="ECO:0000256" key="1">
    <source>
        <dbReference type="ARBA" id="ARBA00004571"/>
    </source>
</evidence>
<evidence type="ECO:0000256" key="10">
    <source>
        <dbReference type="ARBA" id="ARBA00023170"/>
    </source>
</evidence>
<keyword evidence="8 13" id="KW-0798">TonB box</keyword>
<dbReference type="Gene3D" id="2.170.130.10">
    <property type="entry name" value="TonB-dependent receptor, plug domain"/>
    <property type="match status" value="1"/>
</dbReference>
<dbReference type="Gene3D" id="3.55.50.30">
    <property type="match status" value="1"/>
</dbReference>
<dbReference type="InterPro" id="IPR011662">
    <property type="entry name" value="Secretin/TonB_short_N"/>
</dbReference>
<evidence type="ECO:0000256" key="4">
    <source>
        <dbReference type="ARBA" id="ARBA00022452"/>
    </source>
</evidence>
<dbReference type="EMBL" id="RBXP01000020">
    <property type="protein sequence ID" value="RKT49639.1"/>
    <property type="molecule type" value="Genomic_DNA"/>
</dbReference>
<dbReference type="Pfam" id="PF07715">
    <property type="entry name" value="Plug"/>
    <property type="match status" value="1"/>
</dbReference>
<keyword evidence="6 12" id="KW-0812">Transmembrane</keyword>
<dbReference type="PANTHER" id="PTHR30069:SF41">
    <property type="entry name" value="HEME_HEMOPEXIN UTILIZATION PROTEIN C"/>
    <property type="match status" value="1"/>
</dbReference>
<dbReference type="InterPro" id="IPR036942">
    <property type="entry name" value="Beta-barrel_TonB_sf"/>
</dbReference>
<dbReference type="GO" id="GO:0009279">
    <property type="term" value="C:cell outer membrane"/>
    <property type="evidence" value="ECO:0007669"/>
    <property type="project" value="UniProtKB-SubCell"/>
</dbReference>
<evidence type="ECO:0000313" key="16">
    <source>
        <dbReference type="EMBL" id="RKT49639.1"/>
    </source>
</evidence>
<evidence type="ECO:0000256" key="2">
    <source>
        <dbReference type="ARBA" id="ARBA00009810"/>
    </source>
</evidence>
<keyword evidence="7" id="KW-0408">Iron</keyword>
<name>A0A495VJV4_9RHOO</name>
<keyword evidence="5" id="KW-0410">Iron transport</keyword>
<reference evidence="16 17" key="1">
    <citation type="submission" date="2018-10" db="EMBL/GenBank/DDBJ databases">
        <title>Genomic Encyclopedia of Type Strains, Phase IV (KMG-IV): sequencing the most valuable type-strain genomes for metagenomic binning, comparative biology and taxonomic classification.</title>
        <authorList>
            <person name="Goeker M."/>
        </authorList>
    </citation>
    <scope>NUCLEOTIDE SEQUENCE [LARGE SCALE GENOMIC DNA]</scope>
    <source>
        <strain evidence="16 17">DSM 23841</strain>
    </source>
</reference>